<name>A0A834FEW7_ORYME</name>
<evidence type="ECO:0000313" key="2">
    <source>
        <dbReference type="EMBL" id="KAF6732201.1"/>
    </source>
</evidence>
<feature type="compositionally biased region" description="Low complexity" evidence="1">
    <location>
        <begin position="31"/>
        <end position="44"/>
    </location>
</feature>
<dbReference type="Proteomes" id="UP000646548">
    <property type="component" value="Unassembled WGS sequence"/>
</dbReference>
<feature type="region of interest" description="Disordered" evidence="1">
    <location>
        <begin position="1"/>
        <end position="84"/>
    </location>
</feature>
<protein>
    <submittedName>
        <fullName evidence="2">Uncharacterized protein</fullName>
    </submittedName>
</protein>
<sequence>MSLTFPENRRRQQQQQQEEEEEEEEEGDGNPPTSLPLSTPPLTKSQKREAGGEQNLSGHLCRYGQRDSSDMEESDPHQQVGSAA</sequence>
<dbReference type="AlphaFoldDB" id="A0A834FEW7"/>
<evidence type="ECO:0000313" key="3">
    <source>
        <dbReference type="Proteomes" id="UP000646548"/>
    </source>
</evidence>
<reference evidence="2" key="1">
    <citation type="journal article" name="BMC Genomics">
        <title>Long-read sequencing and de novo genome assembly of marine medaka (Oryzias melastigma).</title>
        <authorList>
            <person name="Liang P."/>
            <person name="Saqib H.S.A."/>
            <person name="Ni X."/>
            <person name="Shen Y."/>
        </authorList>
    </citation>
    <scope>NUCLEOTIDE SEQUENCE</scope>
    <source>
        <strain evidence="2">Bigg-433</strain>
    </source>
</reference>
<accession>A0A834FEW7</accession>
<gene>
    <name evidence="2" type="ORF">FQA47_004209</name>
</gene>
<evidence type="ECO:0000256" key="1">
    <source>
        <dbReference type="SAM" id="MobiDB-lite"/>
    </source>
</evidence>
<dbReference type="EMBL" id="WKFB01000196">
    <property type="protein sequence ID" value="KAF6732201.1"/>
    <property type="molecule type" value="Genomic_DNA"/>
</dbReference>
<organism evidence="2 3">
    <name type="scientific">Oryzias melastigma</name>
    <name type="common">Marine medaka</name>
    <dbReference type="NCBI Taxonomy" id="30732"/>
    <lineage>
        <taxon>Eukaryota</taxon>
        <taxon>Metazoa</taxon>
        <taxon>Chordata</taxon>
        <taxon>Craniata</taxon>
        <taxon>Vertebrata</taxon>
        <taxon>Euteleostomi</taxon>
        <taxon>Actinopterygii</taxon>
        <taxon>Neopterygii</taxon>
        <taxon>Teleostei</taxon>
        <taxon>Neoteleostei</taxon>
        <taxon>Acanthomorphata</taxon>
        <taxon>Ovalentaria</taxon>
        <taxon>Atherinomorphae</taxon>
        <taxon>Beloniformes</taxon>
        <taxon>Adrianichthyidae</taxon>
        <taxon>Oryziinae</taxon>
        <taxon>Oryzias</taxon>
    </lineage>
</organism>
<comment type="caution">
    <text evidence="2">The sequence shown here is derived from an EMBL/GenBank/DDBJ whole genome shotgun (WGS) entry which is preliminary data.</text>
</comment>
<proteinExistence type="predicted"/>
<feature type="compositionally biased region" description="Acidic residues" evidence="1">
    <location>
        <begin position="17"/>
        <end position="28"/>
    </location>
</feature>